<dbReference type="PANTHER" id="PTHR11403:SF2">
    <property type="entry name" value="CYTOCHROME BO(3) UBIQUINOL OXIDASE SUBUNIT 3"/>
    <property type="match status" value="1"/>
</dbReference>
<sequence>MIGPSANAPASREYNSHRRREEDPNKLGHRHRGHGHGHGHGHGGGEATGHGEGGPASKRIIVGYGFWIFLLSDIIMFSSFFAAYAVLSGATAGGPSGAQIFDIPYVGVETALLLASSFACGLAAIAADQRNMMWTQIGLLVTGLFGLGFLGMEVHEFGKLVAEGNGPSRSAFLSAFFTLVGCHGLHVATGLLWLATMMAQIWAKGFRVNIMRRLLCFNLFWHALDIIWVAVFTIVYLMGAA</sequence>
<keyword evidence="6" id="KW-1003">Cell membrane</keyword>
<evidence type="ECO:0000256" key="8">
    <source>
        <dbReference type="ARBA" id="ARBA00022982"/>
    </source>
</evidence>
<feature type="region of interest" description="Disordered" evidence="18">
    <location>
        <begin position="1"/>
        <end position="52"/>
    </location>
</feature>
<feature type="transmembrane region" description="Helical" evidence="19">
    <location>
        <begin position="172"/>
        <end position="194"/>
    </location>
</feature>
<keyword evidence="8" id="KW-0249">Electron transport</keyword>
<feature type="compositionally biased region" description="Basic and acidic residues" evidence="18">
    <location>
        <begin position="14"/>
        <end position="26"/>
    </location>
</feature>
<evidence type="ECO:0000256" key="6">
    <source>
        <dbReference type="ARBA" id="ARBA00022475"/>
    </source>
</evidence>
<evidence type="ECO:0000259" key="20">
    <source>
        <dbReference type="PROSITE" id="PS50253"/>
    </source>
</evidence>
<dbReference type="RefSeq" id="WP_252167862.1">
    <property type="nucleotide sequence ID" value="NZ_CP084930.1"/>
</dbReference>
<evidence type="ECO:0000256" key="15">
    <source>
        <dbReference type="ARBA" id="ARBA00032189"/>
    </source>
</evidence>
<comment type="subunit">
    <text evidence="3">Heterooctamer of two A chains, two B chains, two C chains and two D chains.</text>
</comment>
<feature type="domain" description="Heme-copper oxidase subunit III family profile" evidence="20">
    <location>
        <begin position="64"/>
        <end position="240"/>
    </location>
</feature>
<evidence type="ECO:0000256" key="12">
    <source>
        <dbReference type="ARBA" id="ARBA00025694"/>
    </source>
</evidence>
<comment type="subcellular location">
    <subcellularLocation>
        <location evidence="1 17">Cell membrane</location>
        <topology evidence="1 17">Multi-pass membrane protein</topology>
    </subcellularLocation>
</comment>
<dbReference type="InterPro" id="IPR024791">
    <property type="entry name" value="Cyt_c/ubiquinol_Oxase_su3"/>
</dbReference>
<evidence type="ECO:0000256" key="18">
    <source>
        <dbReference type="SAM" id="MobiDB-lite"/>
    </source>
</evidence>
<protein>
    <recommendedName>
        <fullName evidence="4">Cytochrome bo(3) ubiquinol oxidase subunit 3</fullName>
    </recommendedName>
    <alternativeName>
        <fullName evidence="15">Cytochrome o ubiquinol oxidase subunit 3</fullName>
    </alternativeName>
    <alternativeName>
        <fullName evidence="13">Oxidase bo(3) subunit 3</fullName>
    </alternativeName>
    <alternativeName>
        <fullName evidence="16">Ubiquinol oxidase polypeptide III</fullName>
    </alternativeName>
    <alternativeName>
        <fullName evidence="14">Ubiquinol oxidase subunit 3</fullName>
    </alternativeName>
</protein>
<dbReference type="CDD" id="cd02863">
    <property type="entry name" value="Ubiquinol_oxidase_III"/>
    <property type="match status" value="1"/>
</dbReference>
<keyword evidence="11 19" id="KW-0472">Membrane</keyword>
<dbReference type="SUPFAM" id="SSF81452">
    <property type="entry name" value="Cytochrome c oxidase subunit III-like"/>
    <property type="match status" value="1"/>
</dbReference>
<dbReference type="InterPro" id="IPR000298">
    <property type="entry name" value="Cyt_c_oxidase-like_su3"/>
</dbReference>
<keyword evidence="9 19" id="KW-1133">Transmembrane helix</keyword>
<evidence type="ECO:0000256" key="9">
    <source>
        <dbReference type="ARBA" id="ARBA00022989"/>
    </source>
</evidence>
<feature type="transmembrane region" description="Helical" evidence="19">
    <location>
        <begin position="133"/>
        <end position="152"/>
    </location>
</feature>
<evidence type="ECO:0000256" key="13">
    <source>
        <dbReference type="ARBA" id="ARBA00030072"/>
    </source>
</evidence>
<dbReference type="PANTHER" id="PTHR11403">
    <property type="entry name" value="CYTOCHROME C OXIDASE SUBUNIT III"/>
    <property type="match status" value="1"/>
</dbReference>
<dbReference type="InterPro" id="IPR033946">
    <property type="entry name" value="Ubiquinol_oxase_su3_dom"/>
</dbReference>
<dbReference type="PROSITE" id="PS50253">
    <property type="entry name" value="COX3"/>
    <property type="match status" value="1"/>
</dbReference>
<evidence type="ECO:0000313" key="21">
    <source>
        <dbReference type="EMBL" id="USI74056.1"/>
    </source>
</evidence>
<reference evidence="21" key="1">
    <citation type="journal article" date="2022" name="Toxins">
        <title>Genomic Analysis of Sphingopyxis sp. USTB-05 for Biodegrading Cyanobacterial Hepatotoxins.</title>
        <authorList>
            <person name="Liu C."/>
            <person name="Xu Q."/>
            <person name="Zhao Z."/>
            <person name="Zhang H."/>
            <person name="Liu X."/>
            <person name="Yin C."/>
            <person name="Liu Y."/>
            <person name="Yan H."/>
        </authorList>
    </citation>
    <scope>NUCLEOTIDE SEQUENCE</scope>
    <source>
        <strain evidence="21">NBD5</strain>
    </source>
</reference>
<dbReference type="NCBIfam" id="TIGR02842">
    <property type="entry name" value="CyoC"/>
    <property type="match status" value="1"/>
</dbReference>
<evidence type="ECO:0000256" key="14">
    <source>
        <dbReference type="ARBA" id="ARBA00031884"/>
    </source>
</evidence>
<comment type="similarity">
    <text evidence="2 17">Belongs to the cytochrome c oxidase subunit 3 family.</text>
</comment>
<evidence type="ECO:0000256" key="19">
    <source>
        <dbReference type="SAM" id="Phobius"/>
    </source>
</evidence>
<dbReference type="InterPro" id="IPR035973">
    <property type="entry name" value="Cyt_c_oxidase_su3-like_sf"/>
</dbReference>
<gene>
    <name evidence="21" type="primary">cyoC</name>
    <name evidence="21" type="ORF">LHA26_06235</name>
</gene>
<feature type="compositionally biased region" description="Basic residues" evidence="18">
    <location>
        <begin position="27"/>
        <end position="41"/>
    </location>
</feature>
<keyword evidence="22" id="KW-1185">Reference proteome</keyword>
<evidence type="ECO:0000256" key="1">
    <source>
        <dbReference type="ARBA" id="ARBA00004651"/>
    </source>
</evidence>
<dbReference type="Gene3D" id="1.20.120.80">
    <property type="entry name" value="Cytochrome c oxidase, subunit III, four-helix bundle"/>
    <property type="match status" value="1"/>
</dbReference>
<evidence type="ECO:0000256" key="16">
    <source>
        <dbReference type="ARBA" id="ARBA00032717"/>
    </source>
</evidence>
<proteinExistence type="inferred from homology"/>
<keyword evidence="5" id="KW-0813">Transport</keyword>
<dbReference type="EMBL" id="CP084930">
    <property type="protein sequence ID" value="USI74056.1"/>
    <property type="molecule type" value="Genomic_DNA"/>
</dbReference>
<evidence type="ECO:0000256" key="7">
    <source>
        <dbReference type="ARBA" id="ARBA00022692"/>
    </source>
</evidence>
<feature type="compositionally biased region" description="Gly residues" evidence="18">
    <location>
        <begin position="42"/>
        <end position="52"/>
    </location>
</feature>
<organism evidence="21 22">
    <name type="scientific">Sphingomonas morindae</name>
    <dbReference type="NCBI Taxonomy" id="1541170"/>
    <lineage>
        <taxon>Bacteria</taxon>
        <taxon>Pseudomonadati</taxon>
        <taxon>Pseudomonadota</taxon>
        <taxon>Alphaproteobacteria</taxon>
        <taxon>Sphingomonadales</taxon>
        <taxon>Sphingomonadaceae</taxon>
        <taxon>Sphingomonas</taxon>
    </lineage>
</organism>
<accession>A0ABY4XAQ8</accession>
<dbReference type="Pfam" id="PF00510">
    <property type="entry name" value="COX3"/>
    <property type="match status" value="1"/>
</dbReference>
<comment type="function">
    <text evidence="12">Cytochrome bo(3) ubiquinol terminal oxidase is the component of the aerobic respiratory chain of E.coli that predominates when cells are grown at high aeration. Has proton pump activity across the membrane in addition to electron transfer, pumping 2 protons/electron.</text>
</comment>
<evidence type="ECO:0000256" key="4">
    <source>
        <dbReference type="ARBA" id="ARBA00014687"/>
    </source>
</evidence>
<keyword evidence="7 17" id="KW-0812">Transmembrane</keyword>
<feature type="transmembrane region" description="Helical" evidence="19">
    <location>
        <begin position="105"/>
        <end position="126"/>
    </location>
</feature>
<evidence type="ECO:0000256" key="17">
    <source>
        <dbReference type="RuleBase" id="RU003376"/>
    </source>
</evidence>
<evidence type="ECO:0000256" key="11">
    <source>
        <dbReference type="ARBA" id="ARBA00023136"/>
    </source>
</evidence>
<feature type="transmembrane region" description="Helical" evidence="19">
    <location>
        <begin position="64"/>
        <end position="85"/>
    </location>
</feature>
<dbReference type="Proteomes" id="UP001056937">
    <property type="component" value="Chromosome 1"/>
</dbReference>
<evidence type="ECO:0000256" key="2">
    <source>
        <dbReference type="ARBA" id="ARBA00010581"/>
    </source>
</evidence>
<name>A0ABY4XAQ8_9SPHN</name>
<evidence type="ECO:0000256" key="5">
    <source>
        <dbReference type="ARBA" id="ARBA00022448"/>
    </source>
</evidence>
<dbReference type="InterPro" id="IPR014206">
    <property type="entry name" value="Cyt_c_ubiqinol_oxidase_su3"/>
</dbReference>
<dbReference type="InterPro" id="IPR013833">
    <property type="entry name" value="Cyt_c_oxidase_su3_a-hlx"/>
</dbReference>
<feature type="transmembrane region" description="Helical" evidence="19">
    <location>
        <begin position="215"/>
        <end position="238"/>
    </location>
</feature>
<evidence type="ECO:0000313" key="22">
    <source>
        <dbReference type="Proteomes" id="UP001056937"/>
    </source>
</evidence>
<evidence type="ECO:0000256" key="10">
    <source>
        <dbReference type="ARBA" id="ARBA00023002"/>
    </source>
</evidence>
<keyword evidence="10" id="KW-0560">Oxidoreductase</keyword>
<evidence type="ECO:0000256" key="3">
    <source>
        <dbReference type="ARBA" id="ARBA00011700"/>
    </source>
</evidence>